<feature type="domain" description="AB hydrolase-1" evidence="1">
    <location>
        <begin position="31"/>
        <end position="298"/>
    </location>
</feature>
<dbReference type="GO" id="GO:0004601">
    <property type="term" value="F:peroxidase activity"/>
    <property type="evidence" value="ECO:0007669"/>
    <property type="project" value="UniProtKB-KW"/>
</dbReference>
<dbReference type="AlphaFoldDB" id="A0A1L7X8K9"/>
<dbReference type="InterPro" id="IPR029058">
    <property type="entry name" value="AB_hydrolase_fold"/>
</dbReference>
<name>A0A1L7X8K9_9HELO</name>
<dbReference type="STRING" id="576137.A0A1L7X8K9"/>
<dbReference type="Proteomes" id="UP000184330">
    <property type="component" value="Unassembled WGS sequence"/>
</dbReference>
<dbReference type="PANTHER" id="PTHR43329">
    <property type="entry name" value="EPOXIDE HYDROLASE"/>
    <property type="match status" value="1"/>
</dbReference>
<keyword evidence="2" id="KW-0575">Peroxidase</keyword>
<dbReference type="SUPFAM" id="SSF53474">
    <property type="entry name" value="alpha/beta-Hydrolases"/>
    <property type="match status" value="1"/>
</dbReference>
<sequence>MLQSFKANDNVNLAYIDTGAGEGNENAGKDWLILIHGFTGSSKVWQRNIPAFSKEYRVIVPDLRGHGDSDKPRHGFQVCRLTMDLRELILHLERLGGKKNGWRAIGGSLGCSILWCYASLFTTSPFTHMIFVDQSPLQNYSQYDDWDARFANRGMNNPTALAGLQETLATSPETAHKGTIAACLSYRSHPLPTDNISLQKFAEDEGFFLEEAMKGSPEFYGRLMADHTSLDWRDAIKATFGPGSGSETKVLVVASTRSGCFPAEGVLKVVEFVNGGEGKEGLARGEVVEWGGHWCYWEDHEKFDGLCLGFLKEGVDEKGRL</sequence>
<protein>
    <submittedName>
        <fullName evidence="2">Related to non-heme chloroperoxidase</fullName>
    </submittedName>
</protein>
<dbReference type="InterPro" id="IPR000073">
    <property type="entry name" value="AB_hydrolase_1"/>
</dbReference>
<evidence type="ECO:0000259" key="1">
    <source>
        <dbReference type="Pfam" id="PF00561"/>
    </source>
</evidence>
<reference evidence="2 3" key="1">
    <citation type="submission" date="2016-03" db="EMBL/GenBank/DDBJ databases">
        <authorList>
            <person name="Ploux O."/>
        </authorList>
    </citation>
    <scope>NUCLEOTIDE SEQUENCE [LARGE SCALE GENOMIC DNA]</scope>
    <source>
        <strain evidence="2 3">UAMH 11012</strain>
    </source>
</reference>
<proteinExistence type="predicted"/>
<gene>
    <name evidence="2" type="ORF">PAC_11257</name>
</gene>
<dbReference type="Pfam" id="PF00561">
    <property type="entry name" value="Abhydrolase_1"/>
    <property type="match status" value="1"/>
</dbReference>
<evidence type="ECO:0000313" key="3">
    <source>
        <dbReference type="Proteomes" id="UP000184330"/>
    </source>
</evidence>
<dbReference type="OrthoDB" id="2498029at2759"/>
<keyword evidence="3" id="KW-1185">Reference proteome</keyword>
<dbReference type="EMBL" id="FJOG01000018">
    <property type="protein sequence ID" value="CZR61361.1"/>
    <property type="molecule type" value="Genomic_DNA"/>
</dbReference>
<organism evidence="2 3">
    <name type="scientific">Phialocephala subalpina</name>
    <dbReference type="NCBI Taxonomy" id="576137"/>
    <lineage>
        <taxon>Eukaryota</taxon>
        <taxon>Fungi</taxon>
        <taxon>Dikarya</taxon>
        <taxon>Ascomycota</taxon>
        <taxon>Pezizomycotina</taxon>
        <taxon>Leotiomycetes</taxon>
        <taxon>Helotiales</taxon>
        <taxon>Mollisiaceae</taxon>
        <taxon>Phialocephala</taxon>
        <taxon>Phialocephala fortinii species complex</taxon>
    </lineage>
</organism>
<keyword evidence="2" id="KW-0560">Oxidoreductase</keyword>
<dbReference type="Gene3D" id="3.40.50.1820">
    <property type="entry name" value="alpha/beta hydrolase"/>
    <property type="match status" value="1"/>
</dbReference>
<accession>A0A1L7X8K9</accession>
<evidence type="ECO:0000313" key="2">
    <source>
        <dbReference type="EMBL" id="CZR61361.1"/>
    </source>
</evidence>